<dbReference type="Proteomes" id="UP000199230">
    <property type="component" value="Unassembled WGS sequence"/>
</dbReference>
<dbReference type="GO" id="GO:0055085">
    <property type="term" value="P:transmembrane transport"/>
    <property type="evidence" value="ECO:0007669"/>
    <property type="project" value="InterPro"/>
</dbReference>
<keyword evidence="6" id="KW-1185">Reference proteome</keyword>
<proteinExistence type="inferred from homology"/>
<keyword evidence="4" id="KW-0472">Membrane</keyword>
<dbReference type="PANTHER" id="PTHR33376">
    <property type="match status" value="1"/>
</dbReference>
<comment type="similarity">
    <text evidence="1">Belongs to the bacterial solute-binding protein 7 family.</text>
</comment>
<dbReference type="InterPro" id="IPR018389">
    <property type="entry name" value="DctP_fam"/>
</dbReference>
<organism evidence="5 6">
    <name type="scientific">Tindallia californiensis</name>
    <dbReference type="NCBI Taxonomy" id="159292"/>
    <lineage>
        <taxon>Bacteria</taxon>
        <taxon>Bacillati</taxon>
        <taxon>Bacillota</taxon>
        <taxon>Clostridia</taxon>
        <taxon>Peptostreptococcales</taxon>
        <taxon>Tindalliaceae</taxon>
        <taxon>Tindallia</taxon>
    </lineage>
</organism>
<keyword evidence="2" id="KW-0813">Transport</keyword>
<evidence type="ECO:0000256" key="4">
    <source>
        <dbReference type="SAM" id="Phobius"/>
    </source>
</evidence>
<dbReference type="EMBL" id="FNPV01000003">
    <property type="protein sequence ID" value="SDY64562.1"/>
    <property type="molecule type" value="Genomic_DNA"/>
</dbReference>
<accession>A0A1H3LJB1</accession>
<sequence>MTDNLEECESGEDFRKAKRGGENMKKKYGKTKWLALALSVVLLSTLGLAGCGGGDPAPAEEPEEAAVERTGEESLGELMDAPLQPRLASEEIEGDFMTVWAEYYADHMREVTDGMYDLTVYPFGTLGDTRDINELAQLGVVEYVFSDYAWISAFVPEAQVLTLHYLWPPEHMPETLDWVIRNGDFMDVLEEAFRRNGLVPLGVLYEGWQTISSNNPIETVDDMQGFKVRVMGSAMLVENYLAYGADPTPLAYGEIYGGLQTNLIDGQINPIFAIRSMNFYEVQNYLTDIFAEPFTGIPTVNMQYFDSLPPEVQEEMRNYWTDAILPSAEWIDARHEEDLAYMLEARPEMEYHQITGDDLDAFKEASRPVYDKFLEIGGPQAEEILETLLNDIENAKEALGIED</sequence>
<evidence type="ECO:0000256" key="2">
    <source>
        <dbReference type="ARBA" id="ARBA00022448"/>
    </source>
</evidence>
<evidence type="ECO:0000256" key="1">
    <source>
        <dbReference type="ARBA" id="ARBA00009023"/>
    </source>
</evidence>
<dbReference type="Gene3D" id="3.40.190.170">
    <property type="entry name" value="Bacterial extracellular solute-binding protein, family 7"/>
    <property type="match status" value="1"/>
</dbReference>
<reference evidence="5 6" key="1">
    <citation type="submission" date="2016-10" db="EMBL/GenBank/DDBJ databases">
        <authorList>
            <person name="de Groot N.N."/>
        </authorList>
    </citation>
    <scope>NUCLEOTIDE SEQUENCE [LARGE SCALE GENOMIC DNA]</scope>
    <source>
        <strain evidence="5 6">APO</strain>
    </source>
</reference>
<evidence type="ECO:0000313" key="5">
    <source>
        <dbReference type="EMBL" id="SDY64562.1"/>
    </source>
</evidence>
<dbReference type="NCBIfam" id="NF037995">
    <property type="entry name" value="TRAP_S1"/>
    <property type="match status" value="1"/>
</dbReference>
<dbReference type="PANTHER" id="PTHR33376:SF7">
    <property type="entry name" value="C4-DICARBOXYLATE-BINDING PROTEIN DCTB"/>
    <property type="match status" value="1"/>
</dbReference>
<name>A0A1H3LJB1_9FIRM</name>
<feature type="transmembrane region" description="Helical" evidence="4">
    <location>
        <begin position="33"/>
        <end position="50"/>
    </location>
</feature>
<gene>
    <name evidence="5" type="ORF">SAMN05192546_103251</name>
</gene>
<evidence type="ECO:0000256" key="3">
    <source>
        <dbReference type="ARBA" id="ARBA00022729"/>
    </source>
</evidence>
<keyword evidence="4" id="KW-1133">Transmembrane helix</keyword>
<dbReference type="AlphaFoldDB" id="A0A1H3LJB1"/>
<protein>
    <submittedName>
        <fullName evidence="5">TRAP-type C4-dicarboxylate transport system, substrate-binding protein</fullName>
    </submittedName>
</protein>
<dbReference type="InterPro" id="IPR038404">
    <property type="entry name" value="TRAP_DctP_sf"/>
</dbReference>
<evidence type="ECO:0000313" key="6">
    <source>
        <dbReference type="Proteomes" id="UP000199230"/>
    </source>
</evidence>
<dbReference type="Pfam" id="PF03480">
    <property type="entry name" value="DctP"/>
    <property type="match status" value="1"/>
</dbReference>
<keyword evidence="4" id="KW-0812">Transmembrane</keyword>
<keyword evidence="3" id="KW-0732">Signal</keyword>
<dbReference type="STRING" id="159292.SAMN05192546_103251"/>